<dbReference type="Proteomes" id="UP001604335">
    <property type="component" value="Unassembled WGS sequence"/>
</dbReference>
<dbReference type="InterPro" id="IPR050128">
    <property type="entry name" value="Sulfate_adenylyltrnsfr_sub2"/>
</dbReference>
<accession>A0ABW7CAP4</accession>
<sequence length="272" mass="31517">MSNQKPVRHILGLSGGKDSTALAVFMSQHHPELEIEYFFCDTHKELPETYEYLDRIEARLGITIQRLESERGFDHWLDIYGGMLPSPKARWCTKQMKILPLEKFVGEDEAVSYIAIRADENREGYVSTKPNITPVFPFREHGLKKADVFQMLEESGIGIPDYYRWRSRSGCFFCFFQRKYEWVKLAEEHPDLFAEAVRYEQEHSDGRNYSWTEGETLLDLLNRRDEIINQHLKSKLATTNGGSSFPGNKALADMLEEALEENNEIPCLACHL</sequence>
<dbReference type="InterPro" id="IPR014729">
    <property type="entry name" value="Rossmann-like_a/b/a_fold"/>
</dbReference>
<dbReference type="Gene3D" id="3.40.50.620">
    <property type="entry name" value="HUPs"/>
    <property type="match status" value="1"/>
</dbReference>
<evidence type="ECO:0000313" key="2">
    <source>
        <dbReference type="EMBL" id="MFG3818224.1"/>
    </source>
</evidence>
<dbReference type="PANTHER" id="PTHR43196:SF2">
    <property type="entry name" value="PHOSPHOADENOSINE PHOSPHOSULFATE REDUCTASE"/>
    <property type="match status" value="1"/>
</dbReference>
<dbReference type="SUPFAM" id="SSF52402">
    <property type="entry name" value="Adenine nucleotide alpha hydrolases-like"/>
    <property type="match status" value="1"/>
</dbReference>
<comment type="caution">
    <text evidence="2">The sequence shown here is derived from an EMBL/GenBank/DDBJ whole genome shotgun (WGS) entry which is preliminary data.</text>
</comment>
<dbReference type="PANTHER" id="PTHR43196">
    <property type="entry name" value="SULFATE ADENYLYLTRANSFERASE SUBUNIT 2"/>
    <property type="match status" value="1"/>
</dbReference>
<dbReference type="EMBL" id="JAZAQF010000069">
    <property type="protein sequence ID" value="MFG3818224.1"/>
    <property type="molecule type" value="Genomic_DNA"/>
</dbReference>
<name>A0ABW7CAP4_9CYAN</name>
<dbReference type="Pfam" id="PF01507">
    <property type="entry name" value="PAPS_reduct"/>
    <property type="match status" value="1"/>
</dbReference>
<dbReference type="RefSeq" id="WP_393013367.1">
    <property type="nucleotide sequence ID" value="NZ_JAZAQF010000069.1"/>
</dbReference>
<proteinExistence type="predicted"/>
<evidence type="ECO:0000259" key="1">
    <source>
        <dbReference type="Pfam" id="PF01507"/>
    </source>
</evidence>
<gene>
    <name evidence="2" type="ORF">VPK24_11305</name>
</gene>
<dbReference type="InterPro" id="IPR002500">
    <property type="entry name" value="PAPS_reduct_dom"/>
</dbReference>
<reference evidence="3" key="1">
    <citation type="journal article" date="2024" name="Algal Res.">
        <title>Biochemical, toxicological and genomic investigation of a high-biomass producing Limnothrix strain isolated from Italian shallow drinking water reservoir.</title>
        <authorList>
            <person name="Simonazzi M."/>
            <person name="Shishido T.K."/>
            <person name="Delbaje E."/>
            <person name="Wahlsten M."/>
            <person name="Fewer D.P."/>
            <person name="Sivonen K."/>
            <person name="Pezzolesi L."/>
            <person name="Pistocchi R."/>
        </authorList>
    </citation>
    <scope>NUCLEOTIDE SEQUENCE [LARGE SCALE GENOMIC DNA]</scope>
    <source>
        <strain evidence="3">LRLZ20PSL1</strain>
    </source>
</reference>
<feature type="domain" description="Phosphoadenosine phosphosulphate reductase" evidence="1">
    <location>
        <begin position="10"/>
        <end position="128"/>
    </location>
</feature>
<evidence type="ECO:0000313" key="3">
    <source>
        <dbReference type="Proteomes" id="UP001604335"/>
    </source>
</evidence>
<organism evidence="2 3">
    <name type="scientific">Limnothrix redekei LRLZ20PSL1</name>
    <dbReference type="NCBI Taxonomy" id="3112953"/>
    <lineage>
        <taxon>Bacteria</taxon>
        <taxon>Bacillati</taxon>
        <taxon>Cyanobacteriota</taxon>
        <taxon>Cyanophyceae</taxon>
        <taxon>Pseudanabaenales</taxon>
        <taxon>Pseudanabaenaceae</taxon>
        <taxon>Limnothrix</taxon>
    </lineage>
</organism>
<keyword evidence="3" id="KW-1185">Reference proteome</keyword>
<protein>
    <submittedName>
        <fullName evidence="2">Phosphoadenosine phosphosulfate reductase family protein</fullName>
    </submittedName>
</protein>